<reference evidence="12" key="1">
    <citation type="submission" date="2019-04" db="EMBL/GenBank/DDBJ databases">
        <title>Evolution of Biomass-Degrading Anaerobic Consortia Revealed by Metagenomics.</title>
        <authorList>
            <person name="Peng X."/>
        </authorList>
    </citation>
    <scope>NUCLEOTIDE SEQUENCE</scope>
    <source>
        <strain evidence="12">SIG18</strain>
    </source>
</reference>
<dbReference type="PANTHER" id="PTHR10815:SF5">
    <property type="entry name" value="METHYLATED-DNA--PROTEIN-CYSTEINE METHYLTRANSFERASE"/>
    <property type="match status" value="1"/>
</dbReference>
<dbReference type="Pfam" id="PF01035">
    <property type="entry name" value="DNA_binding_1"/>
    <property type="match status" value="1"/>
</dbReference>
<dbReference type="SUPFAM" id="SSF46767">
    <property type="entry name" value="Methylated DNA-protein cysteine methyltransferase, C-terminal domain"/>
    <property type="match status" value="1"/>
</dbReference>
<proteinExistence type="inferred from homology"/>
<evidence type="ECO:0000259" key="11">
    <source>
        <dbReference type="Pfam" id="PF02870"/>
    </source>
</evidence>
<evidence type="ECO:0000256" key="2">
    <source>
        <dbReference type="ARBA" id="ARBA00008711"/>
    </source>
</evidence>
<evidence type="ECO:0000313" key="12">
    <source>
        <dbReference type="EMBL" id="MBE6500967.1"/>
    </source>
</evidence>
<dbReference type="RefSeq" id="WP_369693414.1">
    <property type="nucleotide sequence ID" value="NZ_SUTK01000002.1"/>
</dbReference>
<dbReference type="InterPro" id="IPR023546">
    <property type="entry name" value="MGMT"/>
</dbReference>
<feature type="domain" description="Methylguanine DNA methyltransferase ribonuclease-like" evidence="11">
    <location>
        <begin position="2"/>
        <end position="71"/>
    </location>
</feature>
<dbReference type="NCBIfam" id="TIGR00589">
    <property type="entry name" value="ogt"/>
    <property type="match status" value="1"/>
</dbReference>
<comment type="miscellaneous">
    <text evidence="9">This enzyme catalyzes only one turnover and therefore is not strictly catalytic. According to one definition, an enzyme is a biocatalyst that acts repeatedly and over many reaction cycles.</text>
</comment>
<dbReference type="Proteomes" id="UP000783037">
    <property type="component" value="Unassembled WGS sequence"/>
</dbReference>
<accession>A0A8T3VAI8</accession>
<dbReference type="GO" id="GO:0005737">
    <property type="term" value="C:cytoplasm"/>
    <property type="evidence" value="ECO:0007669"/>
    <property type="project" value="UniProtKB-SubCell"/>
</dbReference>
<evidence type="ECO:0000256" key="3">
    <source>
        <dbReference type="ARBA" id="ARBA00022490"/>
    </source>
</evidence>
<keyword evidence="4 9" id="KW-0489">Methyltransferase</keyword>
<comment type="catalytic activity">
    <reaction evidence="8 9">
        <text>a 6-O-methyl-2'-deoxyguanosine in DNA + L-cysteinyl-[protein] = S-methyl-L-cysteinyl-[protein] + a 2'-deoxyguanosine in DNA</text>
        <dbReference type="Rhea" id="RHEA:24000"/>
        <dbReference type="Rhea" id="RHEA-COMP:10131"/>
        <dbReference type="Rhea" id="RHEA-COMP:10132"/>
        <dbReference type="Rhea" id="RHEA-COMP:11367"/>
        <dbReference type="Rhea" id="RHEA-COMP:11368"/>
        <dbReference type="ChEBI" id="CHEBI:29950"/>
        <dbReference type="ChEBI" id="CHEBI:82612"/>
        <dbReference type="ChEBI" id="CHEBI:85445"/>
        <dbReference type="ChEBI" id="CHEBI:85448"/>
        <dbReference type="EC" id="2.1.1.63"/>
    </reaction>
</comment>
<keyword evidence="7 9" id="KW-0234">DNA repair</keyword>
<evidence type="ECO:0000256" key="5">
    <source>
        <dbReference type="ARBA" id="ARBA00022679"/>
    </source>
</evidence>
<evidence type="ECO:0000256" key="8">
    <source>
        <dbReference type="ARBA" id="ARBA00049348"/>
    </source>
</evidence>
<feature type="domain" description="Methylated-DNA-[protein]-cysteine S-methyltransferase DNA binding" evidence="10">
    <location>
        <begin position="76"/>
        <end position="155"/>
    </location>
</feature>
<feature type="active site" description="Nucleophile; methyl group acceptor" evidence="9">
    <location>
        <position position="127"/>
    </location>
</feature>
<dbReference type="GO" id="GO:0003908">
    <property type="term" value="F:methylated-DNA-[protein]-cysteine S-methyltransferase activity"/>
    <property type="evidence" value="ECO:0007669"/>
    <property type="project" value="UniProtKB-UniRule"/>
</dbReference>
<dbReference type="InterPro" id="IPR001497">
    <property type="entry name" value="MethylDNA_cys_MeTrfase_AS"/>
</dbReference>
<dbReference type="InterPro" id="IPR036631">
    <property type="entry name" value="MGMT_N_sf"/>
</dbReference>
<dbReference type="SUPFAM" id="SSF53155">
    <property type="entry name" value="Methylated DNA-protein cysteine methyltransferase domain"/>
    <property type="match status" value="1"/>
</dbReference>
<dbReference type="PANTHER" id="PTHR10815">
    <property type="entry name" value="METHYLATED-DNA--PROTEIN-CYSTEINE METHYLTRANSFERASE"/>
    <property type="match status" value="1"/>
</dbReference>
<dbReference type="Gene3D" id="3.30.160.70">
    <property type="entry name" value="Methylated DNA-protein cysteine methyltransferase domain"/>
    <property type="match status" value="1"/>
</dbReference>
<keyword evidence="6 9" id="KW-0227">DNA damage</keyword>
<comment type="catalytic activity">
    <reaction evidence="1 9">
        <text>a 4-O-methyl-thymidine in DNA + L-cysteinyl-[protein] = a thymidine in DNA + S-methyl-L-cysteinyl-[protein]</text>
        <dbReference type="Rhea" id="RHEA:53428"/>
        <dbReference type="Rhea" id="RHEA-COMP:10131"/>
        <dbReference type="Rhea" id="RHEA-COMP:10132"/>
        <dbReference type="Rhea" id="RHEA-COMP:13555"/>
        <dbReference type="Rhea" id="RHEA-COMP:13556"/>
        <dbReference type="ChEBI" id="CHEBI:29950"/>
        <dbReference type="ChEBI" id="CHEBI:82612"/>
        <dbReference type="ChEBI" id="CHEBI:137386"/>
        <dbReference type="ChEBI" id="CHEBI:137387"/>
        <dbReference type="EC" id="2.1.1.63"/>
    </reaction>
</comment>
<evidence type="ECO:0000256" key="6">
    <source>
        <dbReference type="ARBA" id="ARBA00022763"/>
    </source>
</evidence>
<dbReference type="CDD" id="cd06445">
    <property type="entry name" value="ATase"/>
    <property type="match status" value="1"/>
</dbReference>
<dbReference type="Gene3D" id="1.10.10.10">
    <property type="entry name" value="Winged helix-like DNA-binding domain superfamily/Winged helix DNA-binding domain"/>
    <property type="match status" value="1"/>
</dbReference>
<gene>
    <name evidence="9" type="primary">ogt</name>
    <name evidence="12" type="ORF">E7Z79_00835</name>
</gene>
<evidence type="ECO:0000256" key="4">
    <source>
        <dbReference type="ARBA" id="ARBA00022603"/>
    </source>
</evidence>
<organism evidence="12 13">
    <name type="scientific">Methanobrevibacter thaueri</name>
    <dbReference type="NCBI Taxonomy" id="190975"/>
    <lineage>
        <taxon>Archaea</taxon>
        <taxon>Methanobacteriati</taxon>
        <taxon>Methanobacteriota</taxon>
        <taxon>Methanomada group</taxon>
        <taxon>Methanobacteria</taxon>
        <taxon>Methanobacteriales</taxon>
        <taxon>Methanobacteriaceae</taxon>
        <taxon>Methanobrevibacter</taxon>
    </lineage>
</organism>
<dbReference type="AlphaFoldDB" id="A0A8T3VAI8"/>
<dbReference type="GO" id="GO:0032259">
    <property type="term" value="P:methylation"/>
    <property type="evidence" value="ECO:0007669"/>
    <property type="project" value="UniProtKB-KW"/>
</dbReference>
<keyword evidence="5 9" id="KW-0808">Transferase</keyword>
<evidence type="ECO:0000259" key="10">
    <source>
        <dbReference type="Pfam" id="PF01035"/>
    </source>
</evidence>
<evidence type="ECO:0000256" key="1">
    <source>
        <dbReference type="ARBA" id="ARBA00001286"/>
    </source>
</evidence>
<dbReference type="InterPro" id="IPR036388">
    <property type="entry name" value="WH-like_DNA-bd_sf"/>
</dbReference>
<dbReference type="EMBL" id="SUTK01000002">
    <property type="protein sequence ID" value="MBE6500967.1"/>
    <property type="molecule type" value="Genomic_DNA"/>
</dbReference>
<dbReference type="PROSITE" id="PS00374">
    <property type="entry name" value="MGMT"/>
    <property type="match status" value="1"/>
</dbReference>
<comment type="similarity">
    <text evidence="2 9">Belongs to the MGMT family.</text>
</comment>
<comment type="function">
    <text evidence="9">Involved in the cellular defense against the biological effects of O6-methylguanine (O6-MeG) and O4-methylthymine (O4-MeT) in DNA. Repairs the methylated nucleobase in DNA by stoichiometrically transferring the methyl group to a cysteine residue in the enzyme. This is a suicide reaction: the enzyme is irreversibly inactivated.</text>
</comment>
<dbReference type="InterPro" id="IPR014048">
    <property type="entry name" value="MethylDNA_cys_MeTrfase_DNA-bd"/>
</dbReference>
<sequence length="158" mass="17675">MYYSTDYSSPIGKMLIASDGEAICGVWFYGQKHFPSTDFIVNDDLAIFKKVANWLDEYFNGKNPKVNFKLKPHGSQFRRRVWKILSEIPYGETKTYGEIASMISPTMSAQAVGVAVGHNPISIIVPCHRVLGKDGKLTGYAGGIDRKISLLKLEHIDF</sequence>
<evidence type="ECO:0000256" key="9">
    <source>
        <dbReference type="HAMAP-Rule" id="MF_00772"/>
    </source>
</evidence>
<evidence type="ECO:0000313" key="13">
    <source>
        <dbReference type="Proteomes" id="UP000783037"/>
    </source>
</evidence>
<dbReference type="GO" id="GO:0006307">
    <property type="term" value="P:DNA alkylation repair"/>
    <property type="evidence" value="ECO:0007669"/>
    <property type="project" value="UniProtKB-UniRule"/>
</dbReference>
<dbReference type="InterPro" id="IPR036217">
    <property type="entry name" value="MethylDNA_cys_MeTrfase_DNAb"/>
</dbReference>
<dbReference type="EC" id="2.1.1.63" evidence="9"/>
<evidence type="ECO:0000256" key="7">
    <source>
        <dbReference type="ARBA" id="ARBA00023204"/>
    </source>
</evidence>
<dbReference type="HAMAP" id="MF_00772">
    <property type="entry name" value="OGT"/>
    <property type="match status" value="1"/>
</dbReference>
<dbReference type="FunFam" id="1.10.10.10:FF:000214">
    <property type="entry name" value="Methylated-DNA--protein-cysteine methyltransferase"/>
    <property type="match status" value="1"/>
</dbReference>
<dbReference type="InterPro" id="IPR008332">
    <property type="entry name" value="MethylG_MeTrfase_N"/>
</dbReference>
<protein>
    <recommendedName>
        <fullName evidence="9">Methylated-DNA--protein-cysteine methyltransferase</fullName>
        <ecNumber evidence="9">2.1.1.63</ecNumber>
    </recommendedName>
    <alternativeName>
        <fullName evidence="9">6-O-methylguanine-DNA methyltransferase</fullName>
        <shortName evidence="9">MGMT</shortName>
    </alternativeName>
    <alternativeName>
        <fullName evidence="9">O-6-methylguanine-DNA-alkyltransferase</fullName>
    </alternativeName>
</protein>
<keyword evidence="3 9" id="KW-0963">Cytoplasm</keyword>
<name>A0A8T3VAI8_9EURY</name>
<comment type="subcellular location">
    <subcellularLocation>
        <location evidence="9">Cytoplasm</location>
    </subcellularLocation>
</comment>
<dbReference type="Pfam" id="PF02870">
    <property type="entry name" value="Methyltransf_1N"/>
    <property type="match status" value="1"/>
</dbReference>
<comment type="caution">
    <text evidence="12">The sequence shown here is derived from an EMBL/GenBank/DDBJ whole genome shotgun (WGS) entry which is preliminary data.</text>
</comment>